<dbReference type="InterPro" id="IPR021299">
    <property type="entry name" value="DUF2871"/>
</dbReference>
<keyword evidence="1" id="KW-0812">Transmembrane</keyword>
<gene>
    <name evidence="2" type="ORF">ACFPUZ_05580</name>
</gene>
<evidence type="ECO:0000256" key="1">
    <source>
        <dbReference type="SAM" id="Phobius"/>
    </source>
</evidence>
<accession>A0ABW1QC91</accession>
<sequence length="148" mass="15868">MKTLYHLALTWLILGLISGVFYREWTKLAGFEGATQLSTLHTHMLTLGVIVHLLLLALDRGFALTAHRLFSASVWVYNGGLALTVILMTVRGLVQVDGGEPPLPDAAISGMAGLGHIVLAVGLGMLFKVLGDQLRRQKSSSAAMSSSR</sequence>
<dbReference type="EMBL" id="JBHSQE010000003">
    <property type="protein sequence ID" value="MFC6146274.1"/>
    <property type="molecule type" value="Genomic_DNA"/>
</dbReference>
<dbReference type="RefSeq" id="WP_377000696.1">
    <property type="nucleotide sequence ID" value="NZ_JBHSQE010000003.1"/>
</dbReference>
<proteinExistence type="predicted"/>
<evidence type="ECO:0000313" key="2">
    <source>
        <dbReference type="EMBL" id="MFC6146274.1"/>
    </source>
</evidence>
<feature type="transmembrane region" description="Helical" evidence="1">
    <location>
        <begin position="43"/>
        <end position="62"/>
    </location>
</feature>
<feature type="transmembrane region" description="Helical" evidence="1">
    <location>
        <begin position="106"/>
        <end position="130"/>
    </location>
</feature>
<keyword evidence="1" id="KW-1133">Transmembrane helix</keyword>
<protein>
    <submittedName>
        <fullName evidence="2">DUF2871 domain-containing protein</fullName>
    </submittedName>
</protein>
<dbReference type="Pfam" id="PF11070">
    <property type="entry name" value="DUF2871"/>
    <property type="match status" value="1"/>
</dbReference>
<reference evidence="3" key="1">
    <citation type="journal article" date="2019" name="Int. J. Syst. Evol. Microbiol.">
        <title>The Global Catalogue of Microorganisms (GCM) 10K type strain sequencing project: providing services to taxonomists for standard genome sequencing and annotation.</title>
        <authorList>
            <consortium name="The Broad Institute Genomics Platform"/>
            <consortium name="The Broad Institute Genome Sequencing Center for Infectious Disease"/>
            <person name="Wu L."/>
            <person name="Ma J."/>
        </authorList>
    </citation>
    <scope>NUCLEOTIDE SEQUENCE [LARGE SCALE GENOMIC DNA]</scope>
    <source>
        <strain evidence="3">CCUG 51943</strain>
    </source>
</reference>
<feature type="transmembrane region" description="Helical" evidence="1">
    <location>
        <begin position="74"/>
        <end position="94"/>
    </location>
</feature>
<comment type="caution">
    <text evidence="2">The sequence shown here is derived from an EMBL/GenBank/DDBJ whole genome shotgun (WGS) entry which is preliminary data.</text>
</comment>
<keyword evidence="3" id="KW-1185">Reference proteome</keyword>
<keyword evidence="1" id="KW-0472">Membrane</keyword>
<evidence type="ECO:0000313" key="3">
    <source>
        <dbReference type="Proteomes" id="UP001596244"/>
    </source>
</evidence>
<organism evidence="2 3">
    <name type="scientific">Corynebacterium nasicanis</name>
    <dbReference type="NCBI Taxonomy" id="1448267"/>
    <lineage>
        <taxon>Bacteria</taxon>
        <taxon>Bacillati</taxon>
        <taxon>Actinomycetota</taxon>
        <taxon>Actinomycetes</taxon>
        <taxon>Mycobacteriales</taxon>
        <taxon>Corynebacteriaceae</taxon>
        <taxon>Corynebacterium</taxon>
    </lineage>
</organism>
<name>A0ABW1QC91_9CORY</name>
<dbReference type="Proteomes" id="UP001596244">
    <property type="component" value="Unassembled WGS sequence"/>
</dbReference>